<keyword evidence="2" id="KW-1185">Reference proteome</keyword>
<dbReference type="AlphaFoldDB" id="A0A4R5KHE2"/>
<dbReference type="InterPro" id="IPR006530">
    <property type="entry name" value="YD"/>
</dbReference>
<comment type="caution">
    <text evidence="1">The sequence shown here is derived from an EMBL/GenBank/DDBJ whole genome shotgun (WGS) entry which is preliminary data.</text>
</comment>
<evidence type="ECO:0000313" key="1">
    <source>
        <dbReference type="EMBL" id="TDF94145.1"/>
    </source>
</evidence>
<dbReference type="NCBIfam" id="TIGR01643">
    <property type="entry name" value="YD_repeat_2x"/>
    <property type="match status" value="1"/>
</dbReference>
<evidence type="ECO:0008006" key="3">
    <source>
        <dbReference type="Google" id="ProtNLM"/>
    </source>
</evidence>
<dbReference type="Gene3D" id="2.180.10.10">
    <property type="entry name" value="RHS repeat-associated core"/>
    <property type="match status" value="1"/>
</dbReference>
<gene>
    <name evidence="1" type="ORF">E1757_24970</name>
</gene>
<reference evidence="1 2" key="1">
    <citation type="submission" date="2019-03" db="EMBL/GenBank/DDBJ databases">
        <title>This is whole genome sequence of Paenibacillus sp MS74 strain.</title>
        <authorList>
            <person name="Trinh H.N."/>
        </authorList>
    </citation>
    <scope>NUCLEOTIDE SEQUENCE [LARGE SCALE GENOMIC DNA]</scope>
    <source>
        <strain evidence="1 2">MS74</strain>
    </source>
</reference>
<name>A0A4R5KHE2_9BACL</name>
<evidence type="ECO:0000313" key="2">
    <source>
        <dbReference type="Proteomes" id="UP000295636"/>
    </source>
</evidence>
<protein>
    <recommendedName>
        <fullName evidence="3">RHS repeat protein</fullName>
    </recommendedName>
</protein>
<dbReference type="RefSeq" id="WP_133233290.1">
    <property type="nucleotide sequence ID" value="NZ_SMRT01000014.1"/>
</dbReference>
<organism evidence="1 2">
    <name type="scientific">Paenibacillus piri</name>
    <dbReference type="NCBI Taxonomy" id="2547395"/>
    <lineage>
        <taxon>Bacteria</taxon>
        <taxon>Bacillati</taxon>
        <taxon>Bacillota</taxon>
        <taxon>Bacilli</taxon>
        <taxon>Bacillales</taxon>
        <taxon>Paenibacillaceae</taxon>
        <taxon>Paenibacillus</taxon>
    </lineage>
</organism>
<dbReference type="EMBL" id="SMRT01000014">
    <property type="protein sequence ID" value="TDF94145.1"/>
    <property type="molecule type" value="Genomic_DNA"/>
</dbReference>
<dbReference type="Proteomes" id="UP000295636">
    <property type="component" value="Unassembled WGS sequence"/>
</dbReference>
<proteinExistence type="predicted"/>
<sequence length="59" mass="6788">MKETVNAVNLSIRYRYDLAGNAVEVTDRIGNYTGYVYDNRNLLLNKKSQGNQRSHQLLV</sequence>
<dbReference type="Pfam" id="PF05593">
    <property type="entry name" value="RHS_repeat"/>
    <property type="match status" value="1"/>
</dbReference>
<dbReference type="OrthoDB" id="41445at2"/>
<accession>A0A4R5KHE2</accession>
<dbReference type="InterPro" id="IPR031325">
    <property type="entry name" value="RHS_repeat"/>
</dbReference>